<dbReference type="PROSITE" id="PS50172">
    <property type="entry name" value="BRCT"/>
    <property type="match status" value="1"/>
</dbReference>
<dbReference type="CDD" id="cd07997">
    <property type="entry name" value="WGR_PARP"/>
    <property type="match status" value="1"/>
</dbReference>
<evidence type="ECO:0000256" key="14">
    <source>
        <dbReference type="ARBA" id="ARBA00033987"/>
    </source>
</evidence>
<dbReference type="InterPro" id="IPR001357">
    <property type="entry name" value="BRCT_dom"/>
</dbReference>
<keyword evidence="10 15" id="KW-0520">NAD</keyword>
<evidence type="ECO:0000256" key="11">
    <source>
        <dbReference type="ARBA" id="ARBA00023125"/>
    </source>
</evidence>
<dbReference type="InterPro" id="IPR036930">
    <property type="entry name" value="WGR_dom_sf"/>
</dbReference>
<dbReference type="GO" id="GO:0006302">
    <property type="term" value="P:double-strand break repair"/>
    <property type="evidence" value="ECO:0007669"/>
    <property type="project" value="TreeGrafter"/>
</dbReference>
<dbReference type="FunFam" id="2.20.140.10:FF:000001">
    <property type="entry name" value="Poly [ADP-ribose] polymerase"/>
    <property type="match status" value="1"/>
</dbReference>
<dbReference type="Pfam" id="PF00644">
    <property type="entry name" value="PARP"/>
    <property type="match status" value="1"/>
</dbReference>
<feature type="domain" description="PARP alpha-helical" evidence="19">
    <location>
        <begin position="334"/>
        <end position="460"/>
    </location>
</feature>
<comment type="similarity">
    <text evidence="13">Belongs to the ARTD/PARP family.</text>
</comment>
<dbReference type="SMART" id="SM00773">
    <property type="entry name" value="WGR"/>
    <property type="match status" value="1"/>
</dbReference>
<dbReference type="InterPro" id="IPR012317">
    <property type="entry name" value="Poly(ADP-ribose)pol_cat_dom"/>
</dbReference>
<dbReference type="InterPro" id="IPR036420">
    <property type="entry name" value="BRCT_dom_sf"/>
</dbReference>
<dbReference type="SUPFAM" id="SSF52113">
    <property type="entry name" value="BRCT domain"/>
    <property type="match status" value="1"/>
</dbReference>
<evidence type="ECO:0000256" key="12">
    <source>
        <dbReference type="ARBA" id="ARBA00023242"/>
    </source>
</evidence>
<keyword evidence="3 15" id="KW-0808">Transferase</keyword>
<feature type="domain" description="BRCT" evidence="17">
    <location>
        <begin position="1"/>
        <end position="114"/>
    </location>
</feature>
<dbReference type="OrthoDB" id="2017365at2759"/>
<dbReference type="Pfam" id="PF05406">
    <property type="entry name" value="WGR"/>
    <property type="match status" value="1"/>
</dbReference>
<dbReference type="FunFam" id="1.20.142.10:FF:000002">
    <property type="entry name" value="Poly [ADP-ribose] polymerase"/>
    <property type="match status" value="1"/>
</dbReference>
<keyword evidence="12" id="KW-0539">Nucleus</keyword>
<keyword evidence="4" id="KW-0548">Nucleotidyltransferase</keyword>
<dbReference type="PANTHER" id="PTHR10459">
    <property type="entry name" value="DNA LIGASE"/>
    <property type="match status" value="1"/>
</dbReference>
<dbReference type="Proteomes" id="UP000664203">
    <property type="component" value="Unassembled WGS sequence"/>
</dbReference>
<evidence type="ECO:0000256" key="7">
    <source>
        <dbReference type="ARBA" id="ARBA00022765"/>
    </source>
</evidence>
<dbReference type="SUPFAM" id="SSF47587">
    <property type="entry name" value="Domain of poly(ADP-ribose) polymerase"/>
    <property type="match status" value="1"/>
</dbReference>
<dbReference type="EMBL" id="CAJPDR010000089">
    <property type="protein sequence ID" value="CAF9916233.1"/>
    <property type="molecule type" value="Genomic_DNA"/>
</dbReference>
<dbReference type="EC" id="2.4.2.-" evidence="15"/>
<dbReference type="CDD" id="cd01437">
    <property type="entry name" value="parp_like"/>
    <property type="match status" value="1"/>
</dbReference>
<dbReference type="AlphaFoldDB" id="A0A8H3F285"/>
<evidence type="ECO:0000256" key="8">
    <source>
        <dbReference type="ARBA" id="ARBA00022771"/>
    </source>
</evidence>
<dbReference type="SMART" id="SM00292">
    <property type="entry name" value="BRCT"/>
    <property type="match status" value="1"/>
</dbReference>
<evidence type="ECO:0000256" key="3">
    <source>
        <dbReference type="ARBA" id="ARBA00022679"/>
    </source>
</evidence>
<protein>
    <recommendedName>
        <fullName evidence="15">Poly [ADP-ribose] polymerase</fullName>
        <shortName evidence="15">PARP</shortName>
        <ecNumber evidence="15">2.4.2.-</ecNumber>
    </recommendedName>
</protein>
<keyword evidence="11" id="KW-0238">DNA-binding</keyword>
<dbReference type="GO" id="GO:0003950">
    <property type="term" value="F:NAD+ poly-ADP-ribosyltransferase activity"/>
    <property type="evidence" value="ECO:0007669"/>
    <property type="project" value="UniProtKB-UniRule"/>
</dbReference>
<dbReference type="GO" id="GO:1990404">
    <property type="term" value="F:NAD+-protein mono-ADP-ribosyltransferase activity"/>
    <property type="evidence" value="ECO:0007669"/>
    <property type="project" value="TreeGrafter"/>
</dbReference>
<organism evidence="21 22">
    <name type="scientific">Alectoria fallacina</name>
    <dbReference type="NCBI Taxonomy" id="1903189"/>
    <lineage>
        <taxon>Eukaryota</taxon>
        <taxon>Fungi</taxon>
        <taxon>Dikarya</taxon>
        <taxon>Ascomycota</taxon>
        <taxon>Pezizomycotina</taxon>
        <taxon>Lecanoromycetes</taxon>
        <taxon>OSLEUM clade</taxon>
        <taxon>Lecanoromycetidae</taxon>
        <taxon>Lecanorales</taxon>
        <taxon>Lecanorineae</taxon>
        <taxon>Parmeliaceae</taxon>
        <taxon>Alectoria</taxon>
    </lineage>
</organism>
<evidence type="ECO:0000256" key="5">
    <source>
        <dbReference type="ARBA" id="ARBA00022723"/>
    </source>
</evidence>
<dbReference type="SUPFAM" id="SSF56399">
    <property type="entry name" value="ADP-ribosylation"/>
    <property type="match status" value="1"/>
</dbReference>
<keyword evidence="5" id="KW-0479">Metal-binding</keyword>
<feature type="region of interest" description="Disordered" evidence="16">
    <location>
        <begin position="110"/>
        <end position="174"/>
    </location>
</feature>
<evidence type="ECO:0000313" key="21">
    <source>
        <dbReference type="EMBL" id="CAF9916233.1"/>
    </source>
</evidence>
<accession>A0A8H3F285</accession>
<dbReference type="GO" id="GO:0005730">
    <property type="term" value="C:nucleolus"/>
    <property type="evidence" value="ECO:0007669"/>
    <property type="project" value="TreeGrafter"/>
</dbReference>
<comment type="caution">
    <text evidence="21">The sequence shown here is derived from an EMBL/GenBank/DDBJ whole genome shotgun (WGS) entry which is preliminary data.</text>
</comment>
<dbReference type="PANTHER" id="PTHR10459:SF60">
    <property type="entry name" value="POLY [ADP-RIBOSE] POLYMERASE 2"/>
    <property type="match status" value="1"/>
</dbReference>
<evidence type="ECO:0000313" key="22">
    <source>
        <dbReference type="Proteomes" id="UP000664203"/>
    </source>
</evidence>
<dbReference type="GO" id="GO:0070212">
    <property type="term" value="P:protein poly-ADP-ribosylation"/>
    <property type="evidence" value="ECO:0007669"/>
    <property type="project" value="TreeGrafter"/>
</dbReference>
<evidence type="ECO:0000256" key="16">
    <source>
        <dbReference type="SAM" id="MobiDB-lite"/>
    </source>
</evidence>
<gene>
    <name evidence="21" type="ORF">ALECFALPRED_010570</name>
</gene>
<keyword evidence="2 15" id="KW-0328">Glycosyltransferase</keyword>
<keyword evidence="8" id="KW-0863">Zinc-finger</keyword>
<keyword evidence="7" id="KW-0013">ADP-ribosylation</keyword>
<evidence type="ECO:0000259" key="17">
    <source>
        <dbReference type="PROSITE" id="PS50172"/>
    </source>
</evidence>
<keyword evidence="6" id="KW-0677">Repeat</keyword>
<name>A0A8H3F285_9LECA</name>
<evidence type="ECO:0000256" key="13">
    <source>
        <dbReference type="ARBA" id="ARBA00024347"/>
    </source>
</evidence>
<dbReference type="InterPro" id="IPR008893">
    <property type="entry name" value="WGR_domain"/>
</dbReference>
<evidence type="ECO:0000256" key="1">
    <source>
        <dbReference type="ARBA" id="ARBA00004123"/>
    </source>
</evidence>
<keyword evidence="22" id="KW-1185">Reference proteome</keyword>
<evidence type="ECO:0000259" key="19">
    <source>
        <dbReference type="PROSITE" id="PS51060"/>
    </source>
</evidence>
<keyword evidence="9" id="KW-0862">Zinc</keyword>
<feature type="domain" description="WGR" evidence="20">
    <location>
        <begin position="195"/>
        <end position="293"/>
    </location>
</feature>
<dbReference type="GO" id="GO:0003677">
    <property type="term" value="F:DNA binding"/>
    <property type="evidence" value="ECO:0007669"/>
    <property type="project" value="UniProtKB-KW"/>
</dbReference>
<dbReference type="InterPro" id="IPR036616">
    <property type="entry name" value="Poly(ADP-ribose)pol_reg_dom_sf"/>
</dbReference>
<evidence type="ECO:0000256" key="9">
    <source>
        <dbReference type="ARBA" id="ARBA00022833"/>
    </source>
</evidence>
<dbReference type="Gene3D" id="3.90.228.10">
    <property type="match status" value="1"/>
</dbReference>
<evidence type="ECO:0000256" key="15">
    <source>
        <dbReference type="RuleBase" id="RU362114"/>
    </source>
</evidence>
<dbReference type="GO" id="GO:0008270">
    <property type="term" value="F:zinc ion binding"/>
    <property type="evidence" value="ECO:0007669"/>
    <property type="project" value="UniProtKB-KW"/>
</dbReference>
<dbReference type="SUPFAM" id="SSF142921">
    <property type="entry name" value="WGR domain-like"/>
    <property type="match status" value="1"/>
</dbReference>
<feature type="compositionally biased region" description="Basic and acidic residues" evidence="16">
    <location>
        <begin position="155"/>
        <end position="174"/>
    </location>
</feature>
<evidence type="ECO:0000259" key="18">
    <source>
        <dbReference type="PROSITE" id="PS51059"/>
    </source>
</evidence>
<proteinExistence type="inferred from homology"/>
<dbReference type="PROSITE" id="PS51060">
    <property type="entry name" value="PARP_ALPHA_HD"/>
    <property type="match status" value="1"/>
</dbReference>
<evidence type="ECO:0000256" key="10">
    <source>
        <dbReference type="ARBA" id="ARBA00023027"/>
    </source>
</evidence>
<evidence type="ECO:0000256" key="6">
    <source>
        <dbReference type="ARBA" id="ARBA00022737"/>
    </source>
</evidence>
<dbReference type="InterPro" id="IPR050800">
    <property type="entry name" value="ARTD/PARP"/>
</dbReference>
<dbReference type="Gene3D" id="3.40.50.10190">
    <property type="entry name" value="BRCT domain"/>
    <property type="match status" value="1"/>
</dbReference>
<dbReference type="PROSITE" id="PS51059">
    <property type="entry name" value="PARP_CATALYTIC"/>
    <property type="match status" value="1"/>
</dbReference>
<dbReference type="Gene3D" id="1.20.142.10">
    <property type="entry name" value="Poly(ADP-ribose) polymerase, regulatory domain"/>
    <property type="match status" value="1"/>
</dbReference>
<feature type="compositionally biased region" description="Polar residues" evidence="16">
    <location>
        <begin position="110"/>
        <end position="131"/>
    </location>
</feature>
<feature type="domain" description="PARP catalytic" evidence="18">
    <location>
        <begin position="469"/>
        <end position="710"/>
    </location>
</feature>
<reference evidence="21" key="1">
    <citation type="submission" date="2021-03" db="EMBL/GenBank/DDBJ databases">
        <authorList>
            <person name="Tagirdzhanova G."/>
        </authorList>
    </citation>
    <scope>NUCLEOTIDE SEQUENCE</scope>
</reference>
<evidence type="ECO:0000259" key="20">
    <source>
        <dbReference type="PROSITE" id="PS51977"/>
    </source>
</evidence>
<evidence type="ECO:0000256" key="2">
    <source>
        <dbReference type="ARBA" id="ARBA00022676"/>
    </source>
</evidence>
<evidence type="ECO:0000256" key="4">
    <source>
        <dbReference type="ARBA" id="ARBA00022695"/>
    </source>
</evidence>
<comment type="subcellular location">
    <subcellularLocation>
        <location evidence="1">Nucleus</location>
    </subcellularLocation>
</comment>
<dbReference type="Pfam" id="PF02877">
    <property type="entry name" value="PARP_reg"/>
    <property type="match status" value="1"/>
</dbReference>
<dbReference type="PROSITE" id="PS51977">
    <property type="entry name" value="WGR"/>
    <property type="match status" value="1"/>
</dbReference>
<sequence length="710" mass="79097">MATLLNGCVIALSGKFEDTHESTRYISNSNLSRHREAKIGALIKKNGGKNSTKISREEEGLWVTHLITTAQSIEAQTEKVQEASNFPDIKIVSFDWLTASISSQTRANEAQFSLGQTDSNQDDAASSMGHTNSEENATKGKGRKRSRSPAPINDKPPEVEEAKDQPSVKKYKDVQRAKSGSLVIPVDETCPLAGNYRVYIGEDGMIYDATLNQTNAGLNNDKFYRVQLLVSGAGDYQTWTRWGRVGESGKGVTLGNGSLEVAMVSFEKKFKEKAGVTWSNRFSIPIGNRQKRYYTFIERKYEDDSDDDAEHLPVASSSGASKNGVTFSPVKRADSALPKSVQRLMELIFNQQHFADTMRELDYDGNKAPLRKLTKRMLDRGFELLGEIEELLMDPSAAYEKHDLTWDDAMAACSNEFYTIIHHDFGRSRPPVTWSDEMLKKELNLMESLSDMKIAHTIMKGTKGQDTVNTLDRHYSGLGLQEMIPLNITSDEFTLLQDYLIKSHGHTHHLSFKVQDIFRIERKGEKERFRKSPYAKVKGSDRRLLWHGSRVTNYGGILSQGLRIAPPGAPVNGYAFGKGVYLADISSKSANYCQSHASSNTGLLLLCEVELGKPMFELETGRSDAAELAKQRGCIATWGKGATVPMGWKDAGCVNADLAGVMMPDTTREPGPANYQASYLQYNEYIAYDIAQVKLRYLLRVEMTQSGHGY</sequence>
<dbReference type="InterPro" id="IPR004102">
    <property type="entry name" value="Poly(ADP-ribose)pol_reg_dom"/>
</dbReference>
<comment type="catalytic activity">
    <reaction evidence="14">
        <text>NAD(+) + (ADP-D-ribosyl)n-acceptor = nicotinamide + (ADP-D-ribosyl)n+1-acceptor + H(+).</text>
        <dbReference type="EC" id="2.4.2.30"/>
    </reaction>
</comment>
<dbReference type="GO" id="GO:0016779">
    <property type="term" value="F:nucleotidyltransferase activity"/>
    <property type="evidence" value="ECO:0007669"/>
    <property type="project" value="UniProtKB-KW"/>
</dbReference>